<accession>A0AAD6ZJV2</accession>
<dbReference type="PANTHER" id="PTHR10039:SF15">
    <property type="entry name" value="NACHT DOMAIN-CONTAINING PROTEIN"/>
    <property type="match status" value="1"/>
</dbReference>
<dbReference type="AlphaFoldDB" id="A0AAD6ZJV2"/>
<protein>
    <recommendedName>
        <fullName evidence="1">GPI inositol-deacylase winged helix domain-containing protein</fullName>
    </recommendedName>
</protein>
<proteinExistence type="predicted"/>
<keyword evidence="3" id="KW-1185">Reference proteome</keyword>
<organism evidence="2 3">
    <name type="scientific">Mycena albidolilacea</name>
    <dbReference type="NCBI Taxonomy" id="1033008"/>
    <lineage>
        <taxon>Eukaryota</taxon>
        <taxon>Fungi</taxon>
        <taxon>Dikarya</taxon>
        <taxon>Basidiomycota</taxon>
        <taxon>Agaricomycotina</taxon>
        <taxon>Agaricomycetes</taxon>
        <taxon>Agaricomycetidae</taxon>
        <taxon>Agaricales</taxon>
        <taxon>Marasmiineae</taxon>
        <taxon>Mycenaceae</taxon>
        <taxon>Mycena</taxon>
    </lineage>
</organism>
<feature type="domain" description="GPI inositol-deacylase winged helix" evidence="1">
    <location>
        <begin position="31"/>
        <end position="108"/>
    </location>
</feature>
<evidence type="ECO:0000313" key="3">
    <source>
        <dbReference type="Proteomes" id="UP001218218"/>
    </source>
</evidence>
<dbReference type="EMBL" id="JARIHO010000043">
    <property type="protein sequence ID" value="KAJ7325849.1"/>
    <property type="molecule type" value="Genomic_DNA"/>
</dbReference>
<feature type="non-terminal residue" evidence="2">
    <location>
        <position position="1"/>
    </location>
</feature>
<dbReference type="Pfam" id="PF22939">
    <property type="entry name" value="WHD_GPIID"/>
    <property type="match status" value="1"/>
</dbReference>
<comment type="caution">
    <text evidence="2">The sequence shown here is derived from an EMBL/GenBank/DDBJ whole genome shotgun (WGS) entry which is preliminary data.</text>
</comment>
<dbReference type="InterPro" id="IPR054471">
    <property type="entry name" value="GPIID_WHD"/>
</dbReference>
<reference evidence="2" key="1">
    <citation type="submission" date="2023-03" db="EMBL/GenBank/DDBJ databases">
        <title>Massive genome expansion in bonnet fungi (Mycena s.s.) driven by repeated elements and novel gene families across ecological guilds.</title>
        <authorList>
            <consortium name="Lawrence Berkeley National Laboratory"/>
            <person name="Harder C.B."/>
            <person name="Miyauchi S."/>
            <person name="Viragh M."/>
            <person name="Kuo A."/>
            <person name="Thoen E."/>
            <person name="Andreopoulos B."/>
            <person name="Lu D."/>
            <person name="Skrede I."/>
            <person name="Drula E."/>
            <person name="Henrissat B."/>
            <person name="Morin E."/>
            <person name="Kohler A."/>
            <person name="Barry K."/>
            <person name="LaButti K."/>
            <person name="Morin E."/>
            <person name="Salamov A."/>
            <person name="Lipzen A."/>
            <person name="Mereny Z."/>
            <person name="Hegedus B."/>
            <person name="Baldrian P."/>
            <person name="Stursova M."/>
            <person name="Weitz H."/>
            <person name="Taylor A."/>
            <person name="Grigoriev I.V."/>
            <person name="Nagy L.G."/>
            <person name="Martin F."/>
            <person name="Kauserud H."/>
        </authorList>
    </citation>
    <scope>NUCLEOTIDE SEQUENCE</scope>
    <source>
        <strain evidence="2">CBHHK002</strain>
    </source>
</reference>
<dbReference type="Proteomes" id="UP001218218">
    <property type="component" value="Unassembled WGS sequence"/>
</dbReference>
<dbReference type="PANTHER" id="PTHR10039">
    <property type="entry name" value="AMELOGENIN"/>
    <property type="match status" value="1"/>
</dbReference>
<name>A0AAD6ZJV2_9AGAR</name>
<evidence type="ECO:0000259" key="1">
    <source>
        <dbReference type="Pfam" id="PF22939"/>
    </source>
</evidence>
<evidence type="ECO:0000313" key="2">
    <source>
        <dbReference type="EMBL" id="KAJ7325849.1"/>
    </source>
</evidence>
<sequence>KAVRGALVNIPNTLERTYNEVVDRINRQNEDDRKLAWLTLSWVTNAKRPLRPCELTEALAVEPGTNALDLENLPDMETIVSVCAGVVVISEEDDTIRLIHYTIQNYLERIQAREFPDASTQITATCITYLSFDF</sequence>
<gene>
    <name evidence="2" type="ORF">DFH08DRAFT_669024</name>
</gene>
<feature type="non-terminal residue" evidence="2">
    <location>
        <position position="134"/>
    </location>
</feature>